<dbReference type="GO" id="GO:0016020">
    <property type="term" value="C:membrane"/>
    <property type="evidence" value="ECO:0007669"/>
    <property type="project" value="UniProtKB-SubCell"/>
</dbReference>
<feature type="region of interest" description="Disordered" evidence="4">
    <location>
        <begin position="1"/>
        <end position="67"/>
    </location>
</feature>
<evidence type="ECO:0000256" key="2">
    <source>
        <dbReference type="ARBA" id="ARBA00006727"/>
    </source>
</evidence>
<name>A0A365MR25_GIBIN</name>
<evidence type="ECO:0000313" key="6">
    <source>
        <dbReference type="EMBL" id="RBA10993.1"/>
    </source>
</evidence>
<comment type="subcellular location">
    <subcellularLocation>
        <location evidence="1">Membrane</location>
        <topology evidence="1">Multi-pass membrane protein</topology>
    </subcellularLocation>
</comment>
<comment type="caution">
    <text evidence="6">The sequence shown here is derived from an EMBL/GenBank/DDBJ whole genome shotgun (WGS) entry which is preliminary data.</text>
</comment>
<sequence length="460" mass="50061">MAHFSALLSSDDIGNKKSHKDIDLTIPQQTRESSALPDNRDSVGNSDVSHHDRGQNNDEEAGGRQSLESTSIAGRINTRSSAAPLPPPDSGFVAWMVVVAGHLVTMWTWGVITSFGAFQTYHTSALNRPPSDISWIGSFQIFLIFFIGTFTGRASDAGLLRPCLVIGITLVALGLFTAAQCTQYWQLFIAQGVCLGLGNGFLFCPTIALNSQYFQKNRGIAIGLGACGSATGGLVFPSIVRQLLPSVGFPWTMRAIGFIQVGCLIVAFIFLKPRVPPRTTGSVADFASFQELDYTCYAIGSFLRMHCTFDVLLGGSEGCQWAMGMGSILRHLSWWHPIIVPGCLVQPDCRSAKTRHSNRHGLHDRQLCGSDRAADCWCTDLKLWGFSRADVCRKLNCDGLGFDMYGEGGQEEKNQAEAALQGLRWLPGGCDQLRLLSSDSMAVHTAYAAPWPQTGDRSHF</sequence>
<dbReference type="EMBL" id="PKMI01000060">
    <property type="protein sequence ID" value="RBA10993.1"/>
    <property type="molecule type" value="Genomic_DNA"/>
</dbReference>
<feature type="transmembrane region" description="Helical" evidence="5">
    <location>
        <begin position="133"/>
        <end position="152"/>
    </location>
</feature>
<accession>A0A365MR25</accession>
<dbReference type="AlphaFoldDB" id="A0A365MR25"/>
<gene>
    <name evidence="6" type="ORF">FPRO05_14323</name>
</gene>
<dbReference type="Gene3D" id="1.20.1250.20">
    <property type="entry name" value="MFS general substrate transporter like domains"/>
    <property type="match status" value="1"/>
</dbReference>
<keyword evidence="5" id="KW-0812">Transmembrane</keyword>
<dbReference type="InterPro" id="IPR011701">
    <property type="entry name" value="MFS"/>
</dbReference>
<feature type="transmembrane region" description="Helical" evidence="5">
    <location>
        <begin position="159"/>
        <end position="179"/>
    </location>
</feature>
<dbReference type="GO" id="GO:0022857">
    <property type="term" value="F:transmembrane transporter activity"/>
    <property type="evidence" value="ECO:0007669"/>
    <property type="project" value="InterPro"/>
</dbReference>
<dbReference type="InterPro" id="IPR036259">
    <property type="entry name" value="MFS_trans_sf"/>
</dbReference>
<evidence type="ECO:0000256" key="4">
    <source>
        <dbReference type="SAM" id="MobiDB-lite"/>
    </source>
</evidence>
<feature type="transmembrane region" description="Helical" evidence="5">
    <location>
        <begin position="220"/>
        <end position="239"/>
    </location>
</feature>
<evidence type="ECO:0000256" key="1">
    <source>
        <dbReference type="ARBA" id="ARBA00004141"/>
    </source>
</evidence>
<reference evidence="6 7" key="1">
    <citation type="submission" date="2017-12" db="EMBL/GenBank/DDBJ databases">
        <title>Genome sequence of the mycotoxigenic crop pathogen Fusarium proliferatum, strain ITEM 2341 from Date Palm.</title>
        <authorList>
            <person name="Almiman B.F."/>
            <person name="Shittu T.A."/>
            <person name="Muthumeenakshi S."/>
            <person name="Baroncelli R."/>
            <person name="Sreenivasaprasada S."/>
        </authorList>
    </citation>
    <scope>NUCLEOTIDE SEQUENCE [LARGE SCALE GENOMIC DNA]</scope>
    <source>
        <strain evidence="6 7">ITEM 2341</strain>
    </source>
</reference>
<proteinExistence type="inferred from homology"/>
<evidence type="ECO:0000313" key="7">
    <source>
        <dbReference type="Proteomes" id="UP000251714"/>
    </source>
</evidence>
<dbReference type="Pfam" id="PF07690">
    <property type="entry name" value="MFS_1"/>
    <property type="match status" value="1"/>
</dbReference>
<dbReference type="PANTHER" id="PTHR11360:SF130">
    <property type="entry name" value="MAJOR FACILITATOR SUPERFAMILY (MFS) PROFILE DOMAIN-CONTAINING PROTEIN-RELATED"/>
    <property type="match status" value="1"/>
</dbReference>
<dbReference type="PANTHER" id="PTHR11360">
    <property type="entry name" value="MONOCARBOXYLATE TRANSPORTER"/>
    <property type="match status" value="1"/>
</dbReference>
<feature type="transmembrane region" description="Helical" evidence="5">
    <location>
        <begin position="92"/>
        <end position="113"/>
    </location>
</feature>
<organism evidence="6 7">
    <name type="scientific">Gibberella intermedia</name>
    <name type="common">Bulb rot disease fungus</name>
    <name type="synonym">Fusarium proliferatum</name>
    <dbReference type="NCBI Taxonomy" id="948311"/>
    <lineage>
        <taxon>Eukaryota</taxon>
        <taxon>Fungi</taxon>
        <taxon>Dikarya</taxon>
        <taxon>Ascomycota</taxon>
        <taxon>Pezizomycotina</taxon>
        <taxon>Sordariomycetes</taxon>
        <taxon>Hypocreomycetidae</taxon>
        <taxon>Hypocreales</taxon>
        <taxon>Nectriaceae</taxon>
        <taxon>Fusarium</taxon>
        <taxon>Fusarium fujikuroi species complex</taxon>
    </lineage>
</organism>
<feature type="transmembrane region" description="Helical" evidence="5">
    <location>
        <begin position="185"/>
        <end position="208"/>
    </location>
</feature>
<dbReference type="SUPFAM" id="SSF103473">
    <property type="entry name" value="MFS general substrate transporter"/>
    <property type="match status" value="1"/>
</dbReference>
<comment type="similarity">
    <text evidence="2">Belongs to the major facilitator superfamily. Monocarboxylate porter (TC 2.A.1.13) family.</text>
</comment>
<dbReference type="Proteomes" id="UP000251714">
    <property type="component" value="Unassembled WGS sequence"/>
</dbReference>
<dbReference type="InterPro" id="IPR050327">
    <property type="entry name" value="Proton-linked_MCT"/>
</dbReference>
<evidence type="ECO:0000256" key="5">
    <source>
        <dbReference type="SAM" id="Phobius"/>
    </source>
</evidence>
<feature type="transmembrane region" description="Helical" evidence="5">
    <location>
        <begin position="251"/>
        <end position="271"/>
    </location>
</feature>
<protein>
    <submittedName>
        <fullName evidence="6">Riboflavin transporter MCH5</fullName>
    </submittedName>
</protein>
<keyword evidence="3" id="KW-0325">Glycoprotein</keyword>
<keyword evidence="5" id="KW-1133">Transmembrane helix</keyword>
<keyword evidence="5" id="KW-0472">Membrane</keyword>
<evidence type="ECO:0000256" key="3">
    <source>
        <dbReference type="ARBA" id="ARBA00023180"/>
    </source>
</evidence>